<gene>
    <name evidence="2" type="ORF">CXB51_011664</name>
</gene>
<evidence type="ECO:0000313" key="2">
    <source>
        <dbReference type="EMBL" id="KAG8494248.1"/>
    </source>
</evidence>
<keyword evidence="3" id="KW-1185">Reference proteome</keyword>
<sequence length="160" mass="18186">MCLNSLIFVGNVNFLCCLCLLCLECLNGWDKIVYFDCFLNNFPFYSTCGNKISYIIFIGLQQGGRHDSVGSGECLKSKILLISLIYEPSNLADVRCTFLLHQLHCLVGSRRVTGDSLARMPLGLYRECTFGRPMPFAYLVTVFDVHLLVCTLTFYLFMKF</sequence>
<organism evidence="2 3">
    <name type="scientific">Gossypium anomalum</name>
    <dbReference type="NCBI Taxonomy" id="47600"/>
    <lineage>
        <taxon>Eukaryota</taxon>
        <taxon>Viridiplantae</taxon>
        <taxon>Streptophyta</taxon>
        <taxon>Embryophyta</taxon>
        <taxon>Tracheophyta</taxon>
        <taxon>Spermatophyta</taxon>
        <taxon>Magnoliopsida</taxon>
        <taxon>eudicotyledons</taxon>
        <taxon>Gunneridae</taxon>
        <taxon>Pentapetalae</taxon>
        <taxon>rosids</taxon>
        <taxon>malvids</taxon>
        <taxon>Malvales</taxon>
        <taxon>Malvaceae</taxon>
        <taxon>Malvoideae</taxon>
        <taxon>Gossypium</taxon>
    </lineage>
</organism>
<keyword evidence="1" id="KW-0812">Transmembrane</keyword>
<comment type="caution">
    <text evidence="2">The sequence shown here is derived from an EMBL/GenBank/DDBJ whole genome shotgun (WGS) entry which is preliminary data.</text>
</comment>
<dbReference type="OrthoDB" id="10427360at2759"/>
<proteinExistence type="predicted"/>
<name>A0A8J5Z4S5_9ROSI</name>
<feature type="transmembrane region" description="Helical" evidence="1">
    <location>
        <begin position="136"/>
        <end position="158"/>
    </location>
</feature>
<keyword evidence="1" id="KW-0472">Membrane</keyword>
<feature type="transmembrane region" description="Helical" evidence="1">
    <location>
        <begin position="6"/>
        <end position="26"/>
    </location>
</feature>
<accession>A0A8J5Z4S5</accession>
<dbReference type="Proteomes" id="UP000701853">
    <property type="component" value="Chromosome 5"/>
</dbReference>
<evidence type="ECO:0000313" key="3">
    <source>
        <dbReference type="Proteomes" id="UP000701853"/>
    </source>
</evidence>
<evidence type="ECO:0000256" key="1">
    <source>
        <dbReference type="SAM" id="Phobius"/>
    </source>
</evidence>
<dbReference type="EMBL" id="JAHUZN010000005">
    <property type="protein sequence ID" value="KAG8494248.1"/>
    <property type="molecule type" value="Genomic_DNA"/>
</dbReference>
<reference evidence="2 3" key="1">
    <citation type="journal article" date="2021" name="bioRxiv">
        <title>The Gossypium anomalum genome as a resource for cotton improvement and evolutionary analysis of hybrid incompatibility.</title>
        <authorList>
            <person name="Grover C.E."/>
            <person name="Yuan D."/>
            <person name="Arick M.A."/>
            <person name="Miller E.R."/>
            <person name="Hu G."/>
            <person name="Peterson D.G."/>
            <person name="Wendel J.F."/>
            <person name="Udall J.A."/>
        </authorList>
    </citation>
    <scope>NUCLEOTIDE SEQUENCE [LARGE SCALE GENOMIC DNA]</scope>
    <source>
        <strain evidence="2">JFW-Udall</strain>
        <tissue evidence="2">Leaf</tissue>
    </source>
</reference>
<keyword evidence="1" id="KW-1133">Transmembrane helix</keyword>
<dbReference type="AlphaFoldDB" id="A0A8J5Z4S5"/>
<protein>
    <submittedName>
        <fullName evidence="2">Uncharacterized protein</fullName>
    </submittedName>
</protein>